<proteinExistence type="predicted"/>
<dbReference type="InterPro" id="IPR014347">
    <property type="entry name" value="Tautomerase/MIF_sf"/>
</dbReference>
<evidence type="ECO:0000313" key="3">
    <source>
        <dbReference type="Proteomes" id="UP000800092"/>
    </source>
</evidence>
<name>A0A6A6HFL2_VIRVR</name>
<dbReference type="Pfam" id="PF14832">
    <property type="entry name" value="Tautomerase_3"/>
    <property type="match status" value="1"/>
</dbReference>
<reference evidence="2" key="1">
    <citation type="journal article" date="2020" name="Stud. Mycol.">
        <title>101 Dothideomycetes genomes: a test case for predicting lifestyles and emergence of pathogens.</title>
        <authorList>
            <person name="Haridas S."/>
            <person name="Albert R."/>
            <person name="Binder M."/>
            <person name="Bloem J."/>
            <person name="Labutti K."/>
            <person name="Salamov A."/>
            <person name="Andreopoulos B."/>
            <person name="Baker S."/>
            <person name="Barry K."/>
            <person name="Bills G."/>
            <person name="Bluhm B."/>
            <person name="Cannon C."/>
            <person name="Castanera R."/>
            <person name="Culley D."/>
            <person name="Daum C."/>
            <person name="Ezra D."/>
            <person name="Gonzalez J."/>
            <person name="Henrissat B."/>
            <person name="Kuo A."/>
            <person name="Liang C."/>
            <person name="Lipzen A."/>
            <person name="Lutzoni F."/>
            <person name="Magnuson J."/>
            <person name="Mondo S."/>
            <person name="Nolan M."/>
            <person name="Ohm R."/>
            <person name="Pangilinan J."/>
            <person name="Park H.-J."/>
            <person name="Ramirez L."/>
            <person name="Alfaro M."/>
            <person name="Sun H."/>
            <person name="Tritt A."/>
            <person name="Yoshinaga Y."/>
            <person name="Zwiers L.-H."/>
            <person name="Turgeon B."/>
            <person name="Goodwin S."/>
            <person name="Spatafora J."/>
            <person name="Crous P."/>
            <person name="Grigoriev I."/>
        </authorList>
    </citation>
    <scope>NUCLEOTIDE SEQUENCE</scope>
    <source>
        <strain evidence="2">Tuck. ex Michener</strain>
    </source>
</reference>
<dbReference type="AlphaFoldDB" id="A0A6A6HFL2"/>
<dbReference type="InterPro" id="IPR028116">
    <property type="entry name" value="Cis-CaaD-like"/>
</dbReference>
<dbReference type="Gene3D" id="3.30.429.10">
    <property type="entry name" value="Macrophage Migration Inhibitory Factor"/>
    <property type="match status" value="1"/>
</dbReference>
<gene>
    <name evidence="2" type="ORF">EV356DRAFT_574464</name>
</gene>
<sequence>MPTWSFVLPAGTLSREEKDAIAPKITQIYTDGGLPAFYVHIFFDEYPVGSYYNSGRTPAKSALLTISHVARHFASEKESLAFHEMVDPILRPLFEPKGITWEYNVLLPSQDNWRIDGTVPPTTDNPTVLRQWAERNAAVPA</sequence>
<dbReference type="Proteomes" id="UP000800092">
    <property type="component" value="Unassembled WGS sequence"/>
</dbReference>
<feature type="domain" description="Tautomerase cis-CaaD-like" evidence="1">
    <location>
        <begin position="1"/>
        <end position="136"/>
    </location>
</feature>
<dbReference type="EMBL" id="ML991782">
    <property type="protein sequence ID" value="KAF2236904.1"/>
    <property type="molecule type" value="Genomic_DNA"/>
</dbReference>
<dbReference type="OrthoDB" id="2129288at2759"/>
<organism evidence="2 3">
    <name type="scientific">Viridothelium virens</name>
    <name type="common">Speckled blister lichen</name>
    <name type="synonym">Trypethelium virens</name>
    <dbReference type="NCBI Taxonomy" id="1048519"/>
    <lineage>
        <taxon>Eukaryota</taxon>
        <taxon>Fungi</taxon>
        <taxon>Dikarya</taxon>
        <taxon>Ascomycota</taxon>
        <taxon>Pezizomycotina</taxon>
        <taxon>Dothideomycetes</taxon>
        <taxon>Dothideomycetes incertae sedis</taxon>
        <taxon>Trypetheliales</taxon>
        <taxon>Trypetheliaceae</taxon>
        <taxon>Viridothelium</taxon>
    </lineage>
</organism>
<evidence type="ECO:0000259" key="1">
    <source>
        <dbReference type="Pfam" id="PF14832"/>
    </source>
</evidence>
<protein>
    <recommendedName>
        <fullName evidence="1">Tautomerase cis-CaaD-like domain-containing protein</fullName>
    </recommendedName>
</protein>
<keyword evidence="3" id="KW-1185">Reference proteome</keyword>
<accession>A0A6A6HFL2</accession>
<evidence type="ECO:0000313" key="2">
    <source>
        <dbReference type="EMBL" id="KAF2236904.1"/>
    </source>
</evidence>